<reference evidence="2 3" key="1">
    <citation type="submission" date="2024-08" db="EMBL/GenBank/DDBJ databases">
        <authorList>
            <person name="Ishaq N."/>
        </authorList>
    </citation>
    <scope>NUCLEOTIDE SEQUENCE [LARGE SCALE GENOMIC DNA]</scope>
    <source>
        <strain evidence="2 3">DSM 18651</strain>
    </source>
</reference>
<gene>
    <name evidence="2" type="ORF">ACCI49_23515</name>
</gene>
<dbReference type="RefSeq" id="WP_371841677.1">
    <property type="nucleotide sequence ID" value="NZ_JBGMEK010000151.1"/>
</dbReference>
<protein>
    <recommendedName>
        <fullName evidence="4">DUF4360 domain-containing protein</fullName>
    </recommendedName>
</protein>
<feature type="signal peptide" evidence="1">
    <location>
        <begin position="1"/>
        <end position="25"/>
    </location>
</feature>
<sequence length="233" mass="26395">MLKAYIMYVTLVMSLVCFNSGAVNASVAYDNQYNQRGSGSYNIELIAQEGDCVNSNIEIKQRAPGEGDLIRIDFTNKEMQAAISDADYANEKYFDEKNCYLKYKLVVDDQSQLTNAGFSAAGSFVITKYGFLLSQVRHEFPDQYFAVNDSAIYEGYEFSDYPYSDSFDNQMIDIKQHLDNSQCGGEFTIETNLRTFVAITHFDQGPNLIDFDQAQGVYDLWNLHVDPCDISED</sequence>
<name>A0ABV4P648_9GAMM</name>
<accession>A0ABV4P648</accession>
<feature type="chain" id="PRO_5046908702" description="DUF4360 domain-containing protein" evidence="1">
    <location>
        <begin position="26"/>
        <end position="233"/>
    </location>
</feature>
<evidence type="ECO:0000313" key="3">
    <source>
        <dbReference type="Proteomes" id="UP001569428"/>
    </source>
</evidence>
<evidence type="ECO:0000313" key="2">
    <source>
        <dbReference type="EMBL" id="MFA0813845.1"/>
    </source>
</evidence>
<keyword evidence="1" id="KW-0732">Signal</keyword>
<evidence type="ECO:0000256" key="1">
    <source>
        <dbReference type="SAM" id="SignalP"/>
    </source>
</evidence>
<evidence type="ECO:0008006" key="4">
    <source>
        <dbReference type="Google" id="ProtNLM"/>
    </source>
</evidence>
<dbReference type="Proteomes" id="UP001569428">
    <property type="component" value="Unassembled WGS sequence"/>
</dbReference>
<proteinExistence type="predicted"/>
<comment type="caution">
    <text evidence="2">The sequence shown here is derived from an EMBL/GenBank/DDBJ whole genome shotgun (WGS) entry which is preliminary data.</text>
</comment>
<organism evidence="2 3">
    <name type="scientific">Microbulbifer epialgicus</name>
    <dbReference type="NCBI Taxonomy" id="393907"/>
    <lineage>
        <taxon>Bacteria</taxon>
        <taxon>Pseudomonadati</taxon>
        <taxon>Pseudomonadota</taxon>
        <taxon>Gammaproteobacteria</taxon>
        <taxon>Cellvibrionales</taxon>
        <taxon>Microbulbiferaceae</taxon>
        <taxon>Microbulbifer</taxon>
    </lineage>
</organism>
<keyword evidence="3" id="KW-1185">Reference proteome</keyword>
<dbReference type="EMBL" id="JBGMEK010000151">
    <property type="protein sequence ID" value="MFA0813845.1"/>
    <property type="molecule type" value="Genomic_DNA"/>
</dbReference>